<dbReference type="RefSeq" id="WP_129653409.1">
    <property type="nucleotide sequence ID" value="NZ_ML142908.1"/>
</dbReference>
<keyword evidence="1" id="KW-0175">Coiled coil</keyword>
<evidence type="ECO:0000313" key="4">
    <source>
        <dbReference type="Proteomes" id="UP000290261"/>
    </source>
</evidence>
<feature type="transmembrane region" description="Helical" evidence="2">
    <location>
        <begin position="13"/>
        <end position="32"/>
    </location>
</feature>
<protein>
    <submittedName>
        <fullName evidence="3">Uncharacterized protein</fullName>
    </submittedName>
</protein>
<dbReference type="Proteomes" id="UP000290261">
    <property type="component" value="Unassembled WGS sequence"/>
</dbReference>
<dbReference type="AlphaFoldDB" id="A0A444VM63"/>
<evidence type="ECO:0000313" key="3">
    <source>
        <dbReference type="EMBL" id="RYC51844.1"/>
    </source>
</evidence>
<reference evidence="3 4" key="1">
    <citation type="submission" date="2014-04" db="EMBL/GenBank/DDBJ databases">
        <title>Whole genome of Muricauda olearia.</title>
        <authorList>
            <person name="Zhang X.-H."/>
            <person name="Tang K."/>
        </authorList>
    </citation>
    <scope>NUCLEOTIDE SEQUENCE [LARGE SCALE GENOMIC DNA]</scope>
    <source>
        <strain evidence="3 4">Th120</strain>
    </source>
</reference>
<organism evidence="3 4">
    <name type="scientific">Flagellimonas olearia</name>
    <dbReference type="NCBI Taxonomy" id="552546"/>
    <lineage>
        <taxon>Bacteria</taxon>
        <taxon>Pseudomonadati</taxon>
        <taxon>Bacteroidota</taxon>
        <taxon>Flavobacteriia</taxon>
        <taxon>Flavobacteriales</taxon>
        <taxon>Flavobacteriaceae</taxon>
        <taxon>Flagellimonas</taxon>
    </lineage>
</organism>
<name>A0A444VM63_9FLAO</name>
<proteinExistence type="predicted"/>
<keyword evidence="2" id="KW-0472">Membrane</keyword>
<comment type="caution">
    <text evidence="3">The sequence shown here is derived from an EMBL/GenBank/DDBJ whole genome shotgun (WGS) entry which is preliminary data.</text>
</comment>
<dbReference type="EMBL" id="JJMP01000003">
    <property type="protein sequence ID" value="RYC51844.1"/>
    <property type="molecule type" value="Genomic_DNA"/>
</dbReference>
<keyword evidence="2" id="KW-0812">Transmembrane</keyword>
<accession>A0A444VM63</accession>
<keyword evidence="2" id="KW-1133">Transmembrane helix</keyword>
<sequence>MGFFNIKNINWKYIFGEIFLLFVGINLAIWFNNWNTSKSMEKDKVVALEKIEGEIKANLDQLVKDHEVNQKIPSFFSDFDALEAEDGRFIASPETMGKLREKYPEYIREVDSTEVSDGQYAYRIDSYINLEITDLSSIAWEISKSTGIFHEFGYDCLYDLQSLYNTQDLVKNELNKATEALRNTSMKDLVRTLGILKQLEEQLEKQYRDMLQNIKDCR</sequence>
<keyword evidence="4" id="KW-1185">Reference proteome</keyword>
<evidence type="ECO:0000256" key="2">
    <source>
        <dbReference type="SAM" id="Phobius"/>
    </source>
</evidence>
<evidence type="ECO:0000256" key="1">
    <source>
        <dbReference type="SAM" id="Coils"/>
    </source>
</evidence>
<gene>
    <name evidence="3" type="ORF">DN53_08115</name>
</gene>
<feature type="coiled-coil region" evidence="1">
    <location>
        <begin position="186"/>
        <end position="216"/>
    </location>
</feature>